<evidence type="ECO:0000256" key="2">
    <source>
        <dbReference type="ARBA" id="ARBA00010765"/>
    </source>
</evidence>
<dbReference type="InterPro" id="IPR002684">
    <property type="entry name" value="Biotin_synth/BioAB"/>
</dbReference>
<evidence type="ECO:0000256" key="1">
    <source>
        <dbReference type="ARBA" id="ARBA00004942"/>
    </source>
</evidence>
<protein>
    <recommendedName>
        <fullName evidence="15 16">Biotin synthase</fullName>
        <ecNumber evidence="4 16">2.8.1.6</ecNumber>
    </recommendedName>
</protein>
<evidence type="ECO:0000256" key="7">
    <source>
        <dbReference type="ARBA" id="ARBA00022691"/>
    </source>
</evidence>
<evidence type="ECO:0000256" key="12">
    <source>
        <dbReference type="ARBA" id="ARBA00023014"/>
    </source>
</evidence>
<evidence type="ECO:0000256" key="14">
    <source>
        <dbReference type="ARBA" id="ARBA00057568"/>
    </source>
</evidence>
<dbReference type="AlphaFoldDB" id="A0A430AG57"/>
<accession>A0A430AG57</accession>
<dbReference type="UniPathway" id="UPA00078">
    <property type="reaction ID" value="UER00162"/>
</dbReference>
<dbReference type="InterPro" id="IPR058240">
    <property type="entry name" value="rSAM_sf"/>
</dbReference>
<dbReference type="PIRSF" id="PIRSF001619">
    <property type="entry name" value="Biotin_synth"/>
    <property type="match status" value="1"/>
</dbReference>
<dbReference type="GO" id="GO:0009102">
    <property type="term" value="P:biotin biosynthetic process"/>
    <property type="evidence" value="ECO:0007669"/>
    <property type="project" value="UniProtKB-UniRule"/>
</dbReference>
<dbReference type="GO" id="GO:0005506">
    <property type="term" value="F:iron ion binding"/>
    <property type="evidence" value="ECO:0007669"/>
    <property type="project" value="UniProtKB-UniRule"/>
</dbReference>
<evidence type="ECO:0000256" key="6">
    <source>
        <dbReference type="ARBA" id="ARBA00022679"/>
    </source>
</evidence>
<dbReference type="InterPro" id="IPR024177">
    <property type="entry name" value="Biotin_synthase"/>
</dbReference>
<dbReference type="InterPro" id="IPR013785">
    <property type="entry name" value="Aldolase_TIM"/>
</dbReference>
<evidence type="ECO:0000256" key="8">
    <source>
        <dbReference type="ARBA" id="ARBA00022714"/>
    </source>
</evidence>
<dbReference type="InterPro" id="IPR007197">
    <property type="entry name" value="rSAM"/>
</dbReference>
<keyword evidence="7 16" id="KW-0949">S-adenosyl-L-methionine</keyword>
<dbReference type="CDD" id="cd01335">
    <property type="entry name" value="Radical_SAM"/>
    <property type="match status" value="1"/>
</dbReference>
<dbReference type="SUPFAM" id="SSF102114">
    <property type="entry name" value="Radical SAM enzymes"/>
    <property type="match status" value="1"/>
</dbReference>
<evidence type="ECO:0000256" key="9">
    <source>
        <dbReference type="ARBA" id="ARBA00022723"/>
    </source>
</evidence>
<organism evidence="19 20">
    <name type="scientific">Vagococcus entomophilus</name>
    <dbReference type="NCBI Taxonomy" id="1160095"/>
    <lineage>
        <taxon>Bacteria</taxon>
        <taxon>Bacillati</taxon>
        <taxon>Bacillota</taxon>
        <taxon>Bacilli</taxon>
        <taxon>Lactobacillales</taxon>
        <taxon>Enterococcaceae</taxon>
        <taxon>Vagococcus</taxon>
    </lineage>
</organism>
<dbReference type="Pfam" id="PF04055">
    <property type="entry name" value="Radical_SAM"/>
    <property type="match status" value="1"/>
</dbReference>
<dbReference type="SFLD" id="SFLDS00029">
    <property type="entry name" value="Radical_SAM"/>
    <property type="match status" value="1"/>
</dbReference>
<dbReference type="SFLD" id="SFLDG01060">
    <property type="entry name" value="BATS_domain_containing"/>
    <property type="match status" value="1"/>
</dbReference>
<dbReference type="SMART" id="SM00876">
    <property type="entry name" value="BATS"/>
    <property type="match status" value="1"/>
</dbReference>
<dbReference type="GO" id="GO:0004076">
    <property type="term" value="F:biotin synthase activity"/>
    <property type="evidence" value="ECO:0007669"/>
    <property type="project" value="UniProtKB-UniRule"/>
</dbReference>
<feature type="binding site" evidence="16 17">
    <location>
        <position position="60"/>
    </location>
    <ligand>
        <name>[4Fe-4S] cluster</name>
        <dbReference type="ChEBI" id="CHEBI:49883"/>
        <note>4Fe-4S-S-AdoMet</note>
    </ligand>
</feature>
<dbReference type="PROSITE" id="PS51918">
    <property type="entry name" value="RADICAL_SAM"/>
    <property type="match status" value="1"/>
</dbReference>
<dbReference type="Pfam" id="PF06968">
    <property type="entry name" value="BATS"/>
    <property type="match status" value="1"/>
</dbReference>
<proteinExistence type="inferred from homology"/>
<evidence type="ECO:0000256" key="15">
    <source>
        <dbReference type="ARBA" id="ARBA00070199"/>
    </source>
</evidence>
<evidence type="ECO:0000259" key="18">
    <source>
        <dbReference type="PROSITE" id="PS51918"/>
    </source>
</evidence>
<dbReference type="SFLD" id="SFLDG01278">
    <property type="entry name" value="biotin_synthase_like"/>
    <property type="match status" value="1"/>
</dbReference>
<feature type="domain" description="Radical SAM core" evidence="18">
    <location>
        <begin position="45"/>
        <end position="271"/>
    </location>
</feature>
<keyword evidence="6 16" id="KW-0808">Transferase</keyword>
<evidence type="ECO:0000256" key="5">
    <source>
        <dbReference type="ARBA" id="ARBA00022485"/>
    </source>
</evidence>
<feature type="binding site" evidence="16 17">
    <location>
        <position position="104"/>
    </location>
    <ligand>
        <name>[2Fe-2S] cluster</name>
        <dbReference type="ChEBI" id="CHEBI:190135"/>
    </ligand>
</feature>
<dbReference type="GO" id="GO:0051539">
    <property type="term" value="F:4 iron, 4 sulfur cluster binding"/>
    <property type="evidence" value="ECO:0007669"/>
    <property type="project" value="UniProtKB-KW"/>
</dbReference>
<comment type="similarity">
    <text evidence="2 16">Belongs to the radical SAM superfamily. Biotin synthase family.</text>
</comment>
<keyword evidence="8 16" id="KW-0001">2Fe-2S</keyword>
<dbReference type="InterPro" id="IPR006638">
    <property type="entry name" value="Elp3/MiaA/NifB-like_rSAM"/>
</dbReference>
<feature type="binding site" evidence="16 17">
    <location>
        <position position="196"/>
    </location>
    <ligand>
        <name>[2Fe-2S] cluster</name>
        <dbReference type="ChEBI" id="CHEBI:190135"/>
    </ligand>
</feature>
<dbReference type="SMART" id="SM00729">
    <property type="entry name" value="Elp3"/>
    <property type="match status" value="1"/>
</dbReference>
<dbReference type="PANTHER" id="PTHR22976:SF2">
    <property type="entry name" value="BIOTIN SYNTHASE, MITOCHONDRIAL"/>
    <property type="match status" value="1"/>
</dbReference>
<evidence type="ECO:0000313" key="20">
    <source>
        <dbReference type="Proteomes" id="UP000288669"/>
    </source>
</evidence>
<keyword evidence="11 16" id="KW-0408">Iron</keyword>
<dbReference type="InterPro" id="IPR010722">
    <property type="entry name" value="BATS_dom"/>
</dbReference>
<dbReference type="FunFam" id="3.20.20.70:FF:000026">
    <property type="entry name" value="Biotin synthase"/>
    <property type="match status" value="1"/>
</dbReference>
<evidence type="ECO:0000256" key="10">
    <source>
        <dbReference type="ARBA" id="ARBA00022756"/>
    </source>
</evidence>
<dbReference type="HAMAP" id="MF_01694">
    <property type="entry name" value="BioB"/>
    <property type="match status" value="1"/>
</dbReference>
<feature type="binding site" evidence="16 17">
    <location>
        <position position="67"/>
    </location>
    <ligand>
        <name>[4Fe-4S] cluster</name>
        <dbReference type="ChEBI" id="CHEBI:49883"/>
        <note>4Fe-4S-S-AdoMet</note>
    </ligand>
</feature>
<evidence type="ECO:0000256" key="17">
    <source>
        <dbReference type="PIRSR" id="PIRSR001619-1"/>
    </source>
</evidence>
<sequence length="322" mass="36259">MLSRIKDWTSKTISKKECLEILQSSNDWWEYYARAVLTKKQKTGNQMRLNTLMNAKSGLCAEDCGYCAQSKTSSAPINQYALLPKAEIVHKALIAKKNKASVFCIAISATRPSSKELLELGEAVKEIKKIMEIEICLSCGLLREEQVKYLKEVGIDRINHNLNTPKENYPNITTTHTYEDRMDTLKQLQEYQVNICSGFICGMGETSEQLVDLAFELKEQQPYSVPVNFLLAIEGTKLENTNELTPLKCLKIVSMLRLVFPDTELRVSAGREFHLGSLQPLVLLIVDSIFLGNYLTEKGAEISEDQALLKELGLEIVGDKND</sequence>
<dbReference type="NCBIfam" id="TIGR00433">
    <property type="entry name" value="bioB"/>
    <property type="match status" value="1"/>
</dbReference>
<evidence type="ECO:0000256" key="4">
    <source>
        <dbReference type="ARBA" id="ARBA00012236"/>
    </source>
</evidence>
<keyword evidence="20" id="KW-1185">Reference proteome</keyword>
<keyword evidence="10 16" id="KW-0093">Biotin biosynthesis</keyword>
<dbReference type="EC" id="2.8.1.6" evidence="4 16"/>
<evidence type="ECO:0000256" key="3">
    <source>
        <dbReference type="ARBA" id="ARBA00011738"/>
    </source>
</evidence>
<comment type="cofactor">
    <cofactor evidence="16">
        <name>[2Fe-2S] cluster</name>
        <dbReference type="ChEBI" id="CHEBI:190135"/>
    </cofactor>
    <text evidence="16">Binds 1 [2Fe-2S] cluster. The cluster is coordinated with 3 cysteines and 1 arginine.</text>
</comment>
<keyword evidence="9 16" id="KW-0479">Metal-binding</keyword>
<comment type="caution">
    <text evidence="19">The sequence shown here is derived from an EMBL/GenBank/DDBJ whole genome shotgun (WGS) entry which is preliminary data.</text>
</comment>
<feature type="binding site" evidence="16 17">
    <location>
        <position position="136"/>
    </location>
    <ligand>
        <name>[2Fe-2S] cluster</name>
        <dbReference type="ChEBI" id="CHEBI:190135"/>
    </ligand>
</feature>
<feature type="binding site" evidence="16 17">
    <location>
        <position position="266"/>
    </location>
    <ligand>
        <name>[2Fe-2S] cluster</name>
        <dbReference type="ChEBI" id="CHEBI:190135"/>
    </ligand>
</feature>
<feature type="binding site" evidence="16 17">
    <location>
        <position position="64"/>
    </location>
    <ligand>
        <name>[4Fe-4S] cluster</name>
        <dbReference type="ChEBI" id="CHEBI:49883"/>
        <note>4Fe-4S-S-AdoMet</note>
    </ligand>
</feature>
<comment type="cofactor">
    <cofactor evidence="17">
        <name>[2Fe-2S] cluster</name>
        <dbReference type="ChEBI" id="CHEBI:190135"/>
    </cofactor>
    <text evidence="17">Binds 1 [2Fe-2S] cluster. The cluster is coordinated with 3 cysteines and 1 arginine.</text>
</comment>
<evidence type="ECO:0000256" key="11">
    <source>
        <dbReference type="ARBA" id="ARBA00023004"/>
    </source>
</evidence>
<reference evidence="19 20" key="1">
    <citation type="submission" date="2017-05" db="EMBL/GenBank/DDBJ databases">
        <title>Vagococcus spp. assemblies.</title>
        <authorList>
            <person name="Gulvik C.A."/>
        </authorList>
    </citation>
    <scope>NUCLEOTIDE SEQUENCE [LARGE SCALE GENOMIC DNA]</scope>
    <source>
        <strain evidence="19 20">DSM 24756</strain>
    </source>
</reference>
<dbReference type="EMBL" id="NGJZ01000002">
    <property type="protein sequence ID" value="RSU06887.1"/>
    <property type="molecule type" value="Genomic_DNA"/>
</dbReference>
<comment type="pathway">
    <text evidence="1 16">Cofactor biosynthesis; biotin biosynthesis; biotin from 7,8-diaminononanoate: step 2/2.</text>
</comment>
<gene>
    <name evidence="16" type="primary">bioB</name>
    <name evidence="19" type="ORF">CBF30_06400</name>
</gene>
<comment type="subunit">
    <text evidence="3 16">Homodimer.</text>
</comment>
<evidence type="ECO:0000256" key="16">
    <source>
        <dbReference type="HAMAP-Rule" id="MF_01694"/>
    </source>
</evidence>
<keyword evidence="12 16" id="KW-0411">Iron-sulfur</keyword>
<dbReference type="OrthoDB" id="9786826at2"/>
<keyword evidence="5 16" id="KW-0004">4Fe-4S</keyword>
<evidence type="ECO:0000313" key="19">
    <source>
        <dbReference type="EMBL" id="RSU06887.1"/>
    </source>
</evidence>
<evidence type="ECO:0000256" key="13">
    <source>
        <dbReference type="ARBA" id="ARBA00051157"/>
    </source>
</evidence>
<dbReference type="GO" id="GO:0051537">
    <property type="term" value="F:2 iron, 2 sulfur cluster binding"/>
    <property type="evidence" value="ECO:0007669"/>
    <property type="project" value="UniProtKB-KW"/>
</dbReference>
<name>A0A430AG57_9ENTE</name>
<dbReference type="PANTHER" id="PTHR22976">
    <property type="entry name" value="BIOTIN SYNTHASE"/>
    <property type="match status" value="1"/>
</dbReference>
<dbReference type="Proteomes" id="UP000288669">
    <property type="component" value="Unassembled WGS sequence"/>
</dbReference>
<comment type="cofactor">
    <cofactor evidence="16 17">
        <name>[4Fe-4S] cluster</name>
        <dbReference type="ChEBI" id="CHEBI:49883"/>
    </cofactor>
    <text evidence="16 17">Binds 1 [4Fe-4S] cluster. The cluster is coordinated with 3 cysteines and an exchangeable S-adenosyl-L-methionine.</text>
</comment>
<comment type="function">
    <text evidence="14 16">Catalyzes the conversion of dethiobiotin (DTB) to biotin by the insertion of a sulfur atom into dethiobiotin via a radical-based mechanism.</text>
</comment>
<comment type="catalytic activity">
    <reaction evidence="13 16">
        <text>(4R,5S)-dethiobiotin + (sulfur carrier)-SH + 2 reduced [2Fe-2S]-[ferredoxin] + 2 S-adenosyl-L-methionine = (sulfur carrier)-H + biotin + 2 5'-deoxyadenosine + 2 L-methionine + 2 oxidized [2Fe-2S]-[ferredoxin]</text>
        <dbReference type="Rhea" id="RHEA:22060"/>
        <dbReference type="Rhea" id="RHEA-COMP:10000"/>
        <dbReference type="Rhea" id="RHEA-COMP:10001"/>
        <dbReference type="Rhea" id="RHEA-COMP:14737"/>
        <dbReference type="Rhea" id="RHEA-COMP:14739"/>
        <dbReference type="ChEBI" id="CHEBI:17319"/>
        <dbReference type="ChEBI" id="CHEBI:29917"/>
        <dbReference type="ChEBI" id="CHEBI:33737"/>
        <dbReference type="ChEBI" id="CHEBI:33738"/>
        <dbReference type="ChEBI" id="CHEBI:57586"/>
        <dbReference type="ChEBI" id="CHEBI:57844"/>
        <dbReference type="ChEBI" id="CHEBI:59789"/>
        <dbReference type="ChEBI" id="CHEBI:64428"/>
        <dbReference type="ChEBI" id="CHEBI:149473"/>
        <dbReference type="EC" id="2.8.1.6"/>
    </reaction>
</comment>
<dbReference type="Gene3D" id="3.20.20.70">
    <property type="entry name" value="Aldolase class I"/>
    <property type="match status" value="1"/>
</dbReference>